<gene>
    <name evidence="1" type="ORF">EVAR_90263_1</name>
</gene>
<evidence type="ECO:0000313" key="1">
    <source>
        <dbReference type="EMBL" id="GBP05874.1"/>
    </source>
</evidence>
<organism evidence="1 2">
    <name type="scientific">Eumeta variegata</name>
    <name type="common">Bagworm moth</name>
    <name type="synonym">Eumeta japonica</name>
    <dbReference type="NCBI Taxonomy" id="151549"/>
    <lineage>
        <taxon>Eukaryota</taxon>
        <taxon>Metazoa</taxon>
        <taxon>Ecdysozoa</taxon>
        <taxon>Arthropoda</taxon>
        <taxon>Hexapoda</taxon>
        <taxon>Insecta</taxon>
        <taxon>Pterygota</taxon>
        <taxon>Neoptera</taxon>
        <taxon>Endopterygota</taxon>
        <taxon>Lepidoptera</taxon>
        <taxon>Glossata</taxon>
        <taxon>Ditrysia</taxon>
        <taxon>Tineoidea</taxon>
        <taxon>Psychidae</taxon>
        <taxon>Oiketicinae</taxon>
        <taxon>Eumeta</taxon>
    </lineage>
</organism>
<dbReference type="EMBL" id="BGZK01003959">
    <property type="protein sequence ID" value="GBP05874.1"/>
    <property type="molecule type" value="Genomic_DNA"/>
</dbReference>
<reference evidence="1 2" key="1">
    <citation type="journal article" date="2019" name="Commun. Biol.">
        <title>The bagworm genome reveals a unique fibroin gene that provides high tensile strength.</title>
        <authorList>
            <person name="Kono N."/>
            <person name="Nakamura H."/>
            <person name="Ohtoshi R."/>
            <person name="Tomita M."/>
            <person name="Numata K."/>
            <person name="Arakawa K."/>
        </authorList>
    </citation>
    <scope>NUCLEOTIDE SEQUENCE [LARGE SCALE GENOMIC DNA]</scope>
</reference>
<dbReference type="AlphaFoldDB" id="A0A4C1SVF2"/>
<evidence type="ECO:0000313" key="2">
    <source>
        <dbReference type="Proteomes" id="UP000299102"/>
    </source>
</evidence>
<name>A0A4C1SVF2_EUMVA</name>
<proteinExistence type="predicted"/>
<sequence length="129" mass="14584">MKNYGLDKRNASRRCLKRIGDAGCVFREQFRLNKQTFDELCLDLRNHTALRGTREIPVEIKPAVKLTPVAEYLEQKIAITVMAAAEVAGVKSEARAELTNESCGEDRDDPVILVMKKPVDLQKKKKNVK</sequence>
<protein>
    <submittedName>
        <fullName evidence="1">Uncharacterized protein</fullName>
    </submittedName>
</protein>
<keyword evidence="2" id="KW-1185">Reference proteome</keyword>
<comment type="caution">
    <text evidence="1">The sequence shown here is derived from an EMBL/GenBank/DDBJ whole genome shotgun (WGS) entry which is preliminary data.</text>
</comment>
<accession>A0A4C1SVF2</accession>
<dbReference type="Proteomes" id="UP000299102">
    <property type="component" value="Unassembled WGS sequence"/>
</dbReference>